<proteinExistence type="predicted"/>
<dbReference type="AlphaFoldDB" id="A0AAU7K5F7"/>
<accession>A0AAU7K5F7</accession>
<sequence>MSHIEPKNKGVIYINEFIITDDYVYGKLDKYNIDLNQNYFVYDLKSNAIQLFDQATSFKYFLTSKNLDQESPYQTFDDHYNRYWNGWRFWLLP</sequence>
<protein>
    <submittedName>
        <fullName evidence="1">Uncharacterized protein</fullName>
    </submittedName>
</protein>
<dbReference type="RefSeq" id="WP_406825312.1">
    <property type="nucleotide sequence ID" value="NZ_CP157485.1"/>
</dbReference>
<organism evidence="1">
    <name type="scientific">Pedobacter sp. KACC 23697</name>
    <dbReference type="NCBI Taxonomy" id="3149230"/>
    <lineage>
        <taxon>Bacteria</taxon>
        <taxon>Pseudomonadati</taxon>
        <taxon>Bacteroidota</taxon>
        <taxon>Sphingobacteriia</taxon>
        <taxon>Sphingobacteriales</taxon>
        <taxon>Sphingobacteriaceae</taxon>
        <taxon>Pedobacter</taxon>
    </lineage>
</organism>
<dbReference type="EMBL" id="CP157485">
    <property type="protein sequence ID" value="XBO47917.1"/>
    <property type="molecule type" value="Genomic_DNA"/>
</dbReference>
<evidence type="ECO:0000313" key="1">
    <source>
        <dbReference type="EMBL" id="XBO47917.1"/>
    </source>
</evidence>
<gene>
    <name evidence="1" type="ORF">ABEG20_21745</name>
</gene>
<reference evidence="1" key="1">
    <citation type="submission" date="2024-05" db="EMBL/GenBank/DDBJ databases">
        <authorList>
            <person name="Kim S."/>
            <person name="Heo J."/>
            <person name="Choi H."/>
            <person name="Choi Y."/>
            <person name="Kwon S.-W."/>
            <person name="Kim Y."/>
        </authorList>
    </citation>
    <scope>NUCLEOTIDE SEQUENCE</scope>
    <source>
        <strain evidence="1">KACC 23697</strain>
    </source>
</reference>
<name>A0AAU7K5F7_9SPHI</name>